<comment type="caution">
    <text evidence="9">The sequence shown here is derived from an EMBL/GenBank/DDBJ whole genome shotgun (WGS) entry which is preliminary data.</text>
</comment>
<gene>
    <name evidence="9" type="ORF">FWK35_00023842</name>
</gene>
<evidence type="ECO:0000259" key="8">
    <source>
        <dbReference type="PROSITE" id="PS50950"/>
    </source>
</evidence>
<feature type="compositionally biased region" description="Polar residues" evidence="7">
    <location>
        <begin position="88"/>
        <end position="108"/>
    </location>
</feature>
<sequence>DILELLICHFTNNLTKNYLFRFPKEQGLKQLWMNKCQIKLCLPSYRVCSNHFSPEHILTNGLLKKNAVPSVRLLAFAATSQLDEHSVPDSSTQNTQNASDSLASSSLKRTPARKKLFDNESSPLKHSSILSSPPSLAEKRRFINAHNIGNLDVDHFCTPKRAERHLTMVKQKFSEKQIKSNKLKRQVNILQNKINSYEDLIESLKYKQFLSENAANQLQISGSDVLRDIIKRKMAGEKTQYSNELRKFAITLQFYSPKAYTFVRKSFADVLPHPKSITRWYKVINGEPGFSNESFLAIASKAKDEVVLCNIVIDEISIRNQIEYNGKKMYGFVDLGTGINIDTDELPHATYALVFLAVGLNGSERGNLLQKSLELMHETGAKVHSITFDGAHTNTAMCKHLGANFSTSESRFFIEHPVSKEPVFIFYDACHILKLIRNTFGDKKLLYNDKNEEINWDYIKKLYDKENNEGLKLATKLSSRHIFYFNEKMNVKLAAQVMSNSVSNGLKCCDHLGDSDFKGSQGTAEFYHIETFFSAVRMRGGHNNNPTCKQFFTAYKKLLVHNQATGSQYGNCLAMLDPTELSVVNVGPDSITSQINETDEAIVVEHDHSYFQTLNRLYPLWLKILVSIWEDLL</sequence>
<evidence type="ECO:0000256" key="2">
    <source>
        <dbReference type="ARBA" id="ARBA00022771"/>
    </source>
</evidence>
<keyword evidence="4 5" id="KW-0238">DNA-binding</keyword>
<dbReference type="Pfam" id="PF05485">
    <property type="entry name" value="THAP"/>
    <property type="match status" value="1"/>
</dbReference>
<evidence type="ECO:0000256" key="7">
    <source>
        <dbReference type="SAM" id="MobiDB-lite"/>
    </source>
</evidence>
<feature type="domain" description="THAP-type" evidence="8">
    <location>
        <begin position="1"/>
        <end position="72"/>
    </location>
</feature>
<evidence type="ECO:0000256" key="1">
    <source>
        <dbReference type="ARBA" id="ARBA00022723"/>
    </source>
</evidence>
<dbReference type="InterPro" id="IPR038441">
    <property type="entry name" value="THAP_Znf_sf"/>
</dbReference>
<dbReference type="InterPro" id="IPR048365">
    <property type="entry name" value="TNP-like_RNaseH_N"/>
</dbReference>
<dbReference type="GO" id="GO:0003677">
    <property type="term" value="F:DNA binding"/>
    <property type="evidence" value="ECO:0007669"/>
    <property type="project" value="UniProtKB-UniRule"/>
</dbReference>
<evidence type="ECO:0000256" key="6">
    <source>
        <dbReference type="SAM" id="Coils"/>
    </source>
</evidence>
<evidence type="ECO:0000313" key="9">
    <source>
        <dbReference type="EMBL" id="KAF0742064.1"/>
    </source>
</evidence>
<keyword evidence="6" id="KW-0175">Coiled coil</keyword>
<dbReference type="InterPro" id="IPR006612">
    <property type="entry name" value="THAP_Znf"/>
</dbReference>
<evidence type="ECO:0000256" key="3">
    <source>
        <dbReference type="ARBA" id="ARBA00022833"/>
    </source>
</evidence>
<evidence type="ECO:0000256" key="4">
    <source>
        <dbReference type="ARBA" id="ARBA00023125"/>
    </source>
</evidence>
<dbReference type="Pfam" id="PF21788">
    <property type="entry name" value="TNP-like_GBD"/>
    <property type="match status" value="1"/>
</dbReference>
<protein>
    <recommendedName>
        <fullName evidence="8">THAP-type domain-containing protein</fullName>
    </recommendedName>
</protein>
<keyword evidence="3" id="KW-0862">Zinc</keyword>
<dbReference type="SMART" id="SM00980">
    <property type="entry name" value="THAP"/>
    <property type="match status" value="1"/>
</dbReference>
<accession>A0A6G0XP96</accession>
<dbReference type="AlphaFoldDB" id="A0A6G0XP96"/>
<proteinExistence type="predicted"/>
<dbReference type="OrthoDB" id="6621548at2759"/>
<evidence type="ECO:0000256" key="5">
    <source>
        <dbReference type="PROSITE-ProRule" id="PRU00309"/>
    </source>
</evidence>
<keyword evidence="2 5" id="KW-0863">Zinc-finger</keyword>
<dbReference type="SUPFAM" id="SSF57716">
    <property type="entry name" value="Glucocorticoid receptor-like (DNA-binding domain)"/>
    <property type="match status" value="1"/>
</dbReference>
<feature type="coiled-coil region" evidence="6">
    <location>
        <begin position="173"/>
        <end position="207"/>
    </location>
</feature>
<dbReference type="SMART" id="SM00692">
    <property type="entry name" value="DM3"/>
    <property type="match status" value="1"/>
</dbReference>
<name>A0A6G0XP96_APHCR</name>
<dbReference type="PANTHER" id="PTHR47577">
    <property type="entry name" value="THAP DOMAIN-CONTAINING PROTEIN 6"/>
    <property type="match status" value="1"/>
</dbReference>
<evidence type="ECO:0000313" key="10">
    <source>
        <dbReference type="Proteomes" id="UP000478052"/>
    </source>
</evidence>
<dbReference type="PROSITE" id="PS50950">
    <property type="entry name" value="ZF_THAP"/>
    <property type="match status" value="1"/>
</dbReference>
<feature type="region of interest" description="Disordered" evidence="7">
    <location>
        <begin position="85"/>
        <end position="109"/>
    </location>
</feature>
<keyword evidence="1" id="KW-0479">Metal-binding</keyword>
<dbReference type="EMBL" id="VUJU01007674">
    <property type="protein sequence ID" value="KAF0742064.1"/>
    <property type="molecule type" value="Genomic_DNA"/>
</dbReference>
<organism evidence="9 10">
    <name type="scientific">Aphis craccivora</name>
    <name type="common">Cowpea aphid</name>
    <dbReference type="NCBI Taxonomy" id="307492"/>
    <lineage>
        <taxon>Eukaryota</taxon>
        <taxon>Metazoa</taxon>
        <taxon>Ecdysozoa</taxon>
        <taxon>Arthropoda</taxon>
        <taxon>Hexapoda</taxon>
        <taxon>Insecta</taxon>
        <taxon>Pterygota</taxon>
        <taxon>Neoptera</taxon>
        <taxon>Paraneoptera</taxon>
        <taxon>Hemiptera</taxon>
        <taxon>Sternorrhyncha</taxon>
        <taxon>Aphidomorpha</taxon>
        <taxon>Aphidoidea</taxon>
        <taxon>Aphididae</taxon>
        <taxon>Aphidini</taxon>
        <taxon>Aphis</taxon>
        <taxon>Aphis</taxon>
    </lineage>
</organism>
<dbReference type="InterPro" id="IPR021896">
    <property type="entry name" value="THAP9-like_HTH"/>
</dbReference>
<dbReference type="PANTHER" id="PTHR47577:SF2">
    <property type="entry name" value="THAP DOMAIN CONTAINING 9"/>
    <property type="match status" value="1"/>
</dbReference>
<dbReference type="GO" id="GO:0008270">
    <property type="term" value="F:zinc ion binding"/>
    <property type="evidence" value="ECO:0007669"/>
    <property type="project" value="UniProtKB-KW"/>
</dbReference>
<feature type="non-terminal residue" evidence="9">
    <location>
        <position position="1"/>
    </location>
</feature>
<dbReference type="Pfam" id="PF21787">
    <property type="entry name" value="TNP-like_RNaseH_N"/>
    <property type="match status" value="1"/>
</dbReference>
<dbReference type="Pfam" id="PF12017">
    <property type="entry name" value="Tnp_P_element"/>
    <property type="match status" value="1"/>
</dbReference>
<reference evidence="9 10" key="1">
    <citation type="submission" date="2019-08" db="EMBL/GenBank/DDBJ databases">
        <title>Whole genome of Aphis craccivora.</title>
        <authorList>
            <person name="Voronova N.V."/>
            <person name="Shulinski R.S."/>
            <person name="Bandarenka Y.V."/>
            <person name="Zhorov D.G."/>
            <person name="Warner D."/>
        </authorList>
    </citation>
    <scope>NUCLEOTIDE SEQUENCE [LARGE SCALE GENOMIC DNA]</scope>
    <source>
        <strain evidence="9">180601</strain>
        <tissue evidence="9">Whole Body</tissue>
    </source>
</reference>
<dbReference type="Gene3D" id="6.20.210.20">
    <property type="entry name" value="THAP domain"/>
    <property type="match status" value="1"/>
</dbReference>
<dbReference type="InterPro" id="IPR048366">
    <property type="entry name" value="TNP-like_GBD"/>
</dbReference>
<keyword evidence="10" id="KW-1185">Reference proteome</keyword>
<dbReference type="Proteomes" id="UP000478052">
    <property type="component" value="Unassembled WGS sequence"/>
</dbReference>